<organism evidence="2 3">
    <name type="scientific">Lojkania enalia</name>
    <dbReference type="NCBI Taxonomy" id="147567"/>
    <lineage>
        <taxon>Eukaryota</taxon>
        <taxon>Fungi</taxon>
        <taxon>Dikarya</taxon>
        <taxon>Ascomycota</taxon>
        <taxon>Pezizomycotina</taxon>
        <taxon>Dothideomycetes</taxon>
        <taxon>Pleosporomycetidae</taxon>
        <taxon>Pleosporales</taxon>
        <taxon>Pleosporales incertae sedis</taxon>
        <taxon>Lojkania</taxon>
    </lineage>
</organism>
<dbReference type="EMBL" id="ML986654">
    <property type="protein sequence ID" value="KAF2261605.1"/>
    <property type="molecule type" value="Genomic_DNA"/>
</dbReference>
<comment type="caution">
    <text evidence="2">The sequence shown here is derived from an EMBL/GenBank/DDBJ whole genome shotgun (WGS) entry which is preliminary data.</text>
</comment>
<dbReference type="Proteomes" id="UP000800093">
    <property type="component" value="Unassembled WGS sequence"/>
</dbReference>
<evidence type="ECO:0000313" key="2">
    <source>
        <dbReference type="EMBL" id="KAF2261605.1"/>
    </source>
</evidence>
<gene>
    <name evidence="2" type="ORF">CC78DRAFT_346193</name>
</gene>
<reference evidence="3" key="1">
    <citation type="journal article" date="2020" name="Stud. Mycol.">
        <title>101 Dothideomycetes genomes: A test case for predicting lifestyles and emergence of pathogens.</title>
        <authorList>
            <person name="Haridas S."/>
            <person name="Albert R."/>
            <person name="Binder M."/>
            <person name="Bloem J."/>
            <person name="LaButti K."/>
            <person name="Salamov A."/>
            <person name="Andreopoulos B."/>
            <person name="Baker S."/>
            <person name="Barry K."/>
            <person name="Bills G."/>
            <person name="Bluhm B."/>
            <person name="Cannon C."/>
            <person name="Castanera R."/>
            <person name="Culley D."/>
            <person name="Daum C."/>
            <person name="Ezra D."/>
            <person name="Gonzalez J."/>
            <person name="Henrissat B."/>
            <person name="Kuo A."/>
            <person name="Liang C."/>
            <person name="Lipzen A."/>
            <person name="Lutzoni F."/>
            <person name="Magnuson J."/>
            <person name="Mondo S."/>
            <person name="Nolan M."/>
            <person name="Ohm R."/>
            <person name="Pangilinan J."/>
            <person name="Park H.-J."/>
            <person name="Ramirez L."/>
            <person name="Alfaro M."/>
            <person name="Sun H."/>
            <person name="Tritt A."/>
            <person name="Yoshinaga Y."/>
            <person name="Zwiers L.-H."/>
            <person name="Turgeon B."/>
            <person name="Goodwin S."/>
            <person name="Spatafora J."/>
            <person name="Crous P."/>
            <person name="Grigoriev I."/>
        </authorList>
    </citation>
    <scope>NUCLEOTIDE SEQUENCE [LARGE SCALE GENOMIC DNA]</scope>
    <source>
        <strain evidence="3">CBS 304.66</strain>
    </source>
</reference>
<name>A0A9P4K4Y0_9PLEO</name>
<keyword evidence="3" id="KW-1185">Reference proteome</keyword>
<feature type="compositionally biased region" description="Low complexity" evidence="1">
    <location>
        <begin position="91"/>
        <end position="101"/>
    </location>
</feature>
<feature type="region of interest" description="Disordered" evidence="1">
    <location>
        <begin position="85"/>
        <end position="105"/>
    </location>
</feature>
<evidence type="ECO:0000256" key="1">
    <source>
        <dbReference type="SAM" id="MobiDB-lite"/>
    </source>
</evidence>
<sequence>MPVSGLPHQAPHCTASADHDAHQCFFLSGPLPSRKMWLHPAITTACLFEDKQTLIRFCLGIAACLLLLCARVQSGRPPWGLVFGGSRPKASHSSNASPSWSCKSRRVPSGKLIFKRTSKRKRS</sequence>
<dbReference type="AlphaFoldDB" id="A0A9P4K4Y0"/>
<accession>A0A9P4K4Y0</accession>
<evidence type="ECO:0000313" key="3">
    <source>
        <dbReference type="Proteomes" id="UP000800093"/>
    </source>
</evidence>
<protein>
    <submittedName>
        <fullName evidence="2">Uncharacterized protein</fullName>
    </submittedName>
</protein>
<proteinExistence type="predicted"/>